<protein>
    <recommendedName>
        <fullName evidence="1">Cyclic nucleotide-binding domain-containing protein</fullName>
    </recommendedName>
</protein>
<feature type="non-terminal residue" evidence="2">
    <location>
        <position position="1"/>
    </location>
</feature>
<name>A0A699ZFY1_HAELA</name>
<reference evidence="2 3" key="1">
    <citation type="submission" date="2020-02" db="EMBL/GenBank/DDBJ databases">
        <title>Draft genome sequence of Haematococcus lacustris strain NIES-144.</title>
        <authorList>
            <person name="Morimoto D."/>
            <person name="Nakagawa S."/>
            <person name="Yoshida T."/>
            <person name="Sawayama S."/>
        </authorList>
    </citation>
    <scope>NUCLEOTIDE SEQUENCE [LARGE SCALE GENOMIC DNA]</scope>
    <source>
        <strain evidence="2 3">NIES-144</strain>
    </source>
</reference>
<dbReference type="Gene3D" id="2.60.120.10">
    <property type="entry name" value="Jelly Rolls"/>
    <property type="match status" value="1"/>
</dbReference>
<dbReference type="SUPFAM" id="SSF51206">
    <property type="entry name" value="cAMP-binding domain-like"/>
    <property type="match status" value="1"/>
</dbReference>
<accession>A0A699ZFY1</accession>
<organism evidence="2 3">
    <name type="scientific">Haematococcus lacustris</name>
    <name type="common">Green alga</name>
    <name type="synonym">Haematococcus pluvialis</name>
    <dbReference type="NCBI Taxonomy" id="44745"/>
    <lineage>
        <taxon>Eukaryota</taxon>
        <taxon>Viridiplantae</taxon>
        <taxon>Chlorophyta</taxon>
        <taxon>core chlorophytes</taxon>
        <taxon>Chlorophyceae</taxon>
        <taxon>CS clade</taxon>
        <taxon>Chlamydomonadales</taxon>
        <taxon>Haematococcaceae</taxon>
        <taxon>Haematococcus</taxon>
    </lineage>
</organism>
<evidence type="ECO:0000313" key="3">
    <source>
        <dbReference type="Proteomes" id="UP000485058"/>
    </source>
</evidence>
<dbReference type="InterPro" id="IPR014710">
    <property type="entry name" value="RmlC-like_jellyroll"/>
</dbReference>
<proteinExistence type="predicted"/>
<feature type="non-terminal residue" evidence="2">
    <location>
        <position position="130"/>
    </location>
</feature>
<evidence type="ECO:0000259" key="1">
    <source>
        <dbReference type="PROSITE" id="PS50042"/>
    </source>
</evidence>
<dbReference type="Pfam" id="PF00027">
    <property type="entry name" value="cNMP_binding"/>
    <property type="match status" value="1"/>
</dbReference>
<comment type="caution">
    <text evidence="2">The sequence shown here is derived from an EMBL/GenBank/DDBJ whole genome shotgun (WGS) entry which is preliminary data.</text>
</comment>
<gene>
    <name evidence="2" type="ORF">HaLaN_18784</name>
</gene>
<dbReference type="InterPro" id="IPR018490">
    <property type="entry name" value="cNMP-bd_dom_sf"/>
</dbReference>
<dbReference type="PROSITE" id="PS50042">
    <property type="entry name" value="CNMP_BINDING_3"/>
    <property type="match status" value="1"/>
</dbReference>
<dbReference type="AlphaFoldDB" id="A0A699ZFY1"/>
<sequence>MVMTHPWVTCKGTLPVLEFSGQRAVQKVLERISGPGRLAARTVHQQQPSPSGSANVPMATNCALQHLLHSPHVQQKHYEDGQVILRQGDQCKGLFFVISGECEVVYSAKPKGGAVDADEDFQDVLEETRV</sequence>
<keyword evidence="3" id="KW-1185">Reference proteome</keyword>
<feature type="domain" description="Cyclic nucleotide-binding" evidence="1">
    <location>
        <begin position="73"/>
        <end position="105"/>
    </location>
</feature>
<dbReference type="CDD" id="cd00038">
    <property type="entry name" value="CAP_ED"/>
    <property type="match status" value="1"/>
</dbReference>
<dbReference type="EMBL" id="BLLF01001836">
    <property type="protein sequence ID" value="GFH21473.1"/>
    <property type="molecule type" value="Genomic_DNA"/>
</dbReference>
<evidence type="ECO:0000313" key="2">
    <source>
        <dbReference type="EMBL" id="GFH21473.1"/>
    </source>
</evidence>
<dbReference type="InterPro" id="IPR000595">
    <property type="entry name" value="cNMP-bd_dom"/>
</dbReference>
<dbReference type="Proteomes" id="UP000485058">
    <property type="component" value="Unassembled WGS sequence"/>
</dbReference>